<evidence type="ECO:0000313" key="2">
    <source>
        <dbReference type="Proteomes" id="UP001203297"/>
    </source>
</evidence>
<protein>
    <submittedName>
        <fullName evidence="1">Uncharacterized protein</fullName>
    </submittedName>
</protein>
<gene>
    <name evidence="1" type="ORF">B0F90DRAFT_1712384</name>
</gene>
<proteinExistence type="predicted"/>
<dbReference type="EMBL" id="WTXG01000010">
    <property type="protein sequence ID" value="KAI0302829.1"/>
    <property type="molecule type" value="Genomic_DNA"/>
</dbReference>
<dbReference type="Proteomes" id="UP001203297">
    <property type="component" value="Unassembled WGS sequence"/>
</dbReference>
<reference evidence="1" key="1">
    <citation type="journal article" date="2022" name="New Phytol.">
        <title>Evolutionary transition to the ectomycorrhizal habit in the genomes of a hyperdiverse lineage of mushroom-forming fungi.</title>
        <authorList>
            <person name="Looney B."/>
            <person name="Miyauchi S."/>
            <person name="Morin E."/>
            <person name="Drula E."/>
            <person name="Courty P.E."/>
            <person name="Kohler A."/>
            <person name="Kuo A."/>
            <person name="LaButti K."/>
            <person name="Pangilinan J."/>
            <person name="Lipzen A."/>
            <person name="Riley R."/>
            <person name="Andreopoulos W."/>
            <person name="He G."/>
            <person name="Johnson J."/>
            <person name="Nolan M."/>
            <person name="Tritt A."/>
            <person name="Barry K.W."/>
            <person name="Grigoriev I.V."/>
            <person name="Nagy L.G."/>
            <person name="Hibbett D."/>
            <person name="Henrissat B."/>
            <person name="Matheny P.B."/>
            <person name="Labbe J."/>
            <person name="Martin F.M."/>
        </authorList>
    </citation>
    <scope>NUCLEOTIDE SEQUENCE</scope>
    <source>
        <strain evidence="1">BPL690</strain>
    </source>
</reference>
<evidence type="ECO:0000313" key="1">
    <source>
        <dbReference type="EMBL" id="KAI0302829.1"/>
    </source>
</evidence>
<organism evidence="1 2">
    <name type="scientific">Multifurca ochricompacta</name>
    <dbReference type="NCBI Taxonomy" id="376703"/>
    <lineage>
        <taxon>Eukaryota</taxon>
        <taxon>Fungi</taxon>
        <taxon>Dikarya</taxon>
        <taxon>Basidiomycota</taxon>
        <taxon>Agaricomycotina</taxon>
        <taxon>Agaricomycetes</taxon>
        <taxon>Russulales</taxon>
        <taxon>Russulaceae</taxon>
        <taxon>Multifurca</taxon>
    </lineage>
</organism>
<keyword evidence="2" id="KW-1185">Reference proteome</keyword>
<name>A0AAD4M5C1_9AGAM</name>
<comment type="caution">
    <text evidence="1">The sequence shown here is derived from an EMBL/GenBank/DDBJ whole genome shotgun (WGS) entry which is preliminary data.</text>
</comment>
<accession>A0AAD4M5C1</accession>
<sequence length="466" mass="51222">MLPSFMITLPPSSANGFYSSWQTYPELASPATSDSFSPPASPPVSPLITLPGGPANGFYASWQCYTDKASPTGSTCFSSSMSRPSSPLHTINEALNQRASWPVSPRHSEGQISEIDSRPTSMTTSMSLAYTVKSINSRKSRLTVLYPRPVRPQQSSCVEIIAESAYTSMESLVALSSRPVSCLYHSRKYQIFWDNEHIASAIVTLSALFDSSTEFASPPVERRLTASWKSLLKIKAYDESQPVPSFKAAEIFADTLLCVHNEIVESDFVDAQELTRPCDGLNEAYQDAYVLLYNSGAIPPAPAHISALDADLLKNFVVSIMQLVLVDALATLAVARAPSPAHKTDPDDDVIFNVPGWRQRNESRPTLPSAAGAPEGAVDNTLRLLLVTRHEDLEREFRGLRFLIWRANPRAKVELGNIVKQTLPLYHAELMKSPVADFVVHWQAAVVPSGHGADERTFESYDTDSW</sequence>
<dbReference type="AlphaFoldDB" id="A0AAD4M5C1"/>